<accession>A0A820QGQ1</accession>
<feature type="non-terminal residue" evidence="1">
    <location>
        <position position="1"/>
    </location>
</feature>
<sequence>MGSGVISITLAALATSTITGLVLGVCTFSAKDTIFSNGTVA</sequence>
<reference evidence="1" key="1">
    <citation type="submission" date="2021-02" db="EMBL/GenBank/DDBJ databases">
        <authorList>
            <person name="Nowell W R."/>
        </authorList>
    </citation>
    <scope>NUCLEOTIDE SEQUENCE</scope>
</reference>
<organism evidence="1 2">
    <name type="scientific">Rotaria magnacalcarata</name>
    <dbReference type="NCBI Taxonomy" id="392030"/>
    <lineage>
        <taxon>Eukaryota</taxon>
        <taxon>Metazoa</taxon>
        <taxon>Spiralia</taxon>
        <taxon>Gnathifera</taxon>
        <taxon>Rotifera</taxon>
        <taxon>Eurotatoria</taxon>
        <taxon>Bdelloidea</taxon>
        <taxon>Philodinida</taxon>
        <taxon>Philodinidae</taxon>
        <taxon>Rotaria</taxon>
    </lineage>
</organism>
<comment type="caution">
    <text evidence="1">The sequence shown here is derived from an EMBL/GenBank/DDBJ whole genome shotgun (WGS) entry which is preliminary data.</text>
</comment>
<dbReference type="EMBL" id="CAJOBF010031459">
    <property type="protein sequence ID" value="CAF4420858.1"/>
    <property type="molecule type" value="Genomic_DNA"/>
</dbReference>
<name>A0A820QGQ1_9BILA</name>
<feature type="non-terminal residue" evidence="1">
    <location>
        <position position="41"/>
    </location>
</feature>
<dbReference type="Proteomes" id="UP000663842">
    <property type="component" value="Unassembled WGS sequence"/>
</dbReference>
<gene>
    <name evidence="1" type="ORF">UXM345_LOCUS38751</name>
</gene>
<proteinExistence type="predicted"/>
<evidence type="ECO:0000313" key="1">
    <source>
        <dbReference type="EMBL" id="CAF4420858.1"/>
    </source>
</evidence>
<protein>
    <submittedName>
        <fullName evidence="1">Uncharacterized protein</fullName>
    </submittedName>
</protein>
<dbReference type="AlphaFoldDB" id="A0A820QGQ1"/>
<evidence type="ECO:0000313" key="2">
    <source>
        <dbReference type="Proteomes" id="UP000663842"/>
    </source>
</evidence>